<dbReference type="EMBL" id="JBBPBK010000001">
    <property type="protein sequence ID" value="KAK9292135.1"/>
    <property type="molecule type" value="Genomic_DNA"/>
</dbReference>
<protein>
    <submittedName>
        <fullName evidence="1">Uncharacterized protein</fullName>
    </submittedName>
</protein>
<reference evidence="1 2" key="1">
    <citation type="journal article" date="2024" name="Plant J.">
        <title>Genome sequences and population genomics reveal climatic adaptation and genomic divergence between two closely related sweetgum species.</title>
        <authorList>
            <person name="Xu W.Q."/>
            <person name="Ren C.Q."/>
            <person name="Zhang X.Y."/>
            <person name="Comes H.P."/>
            <person name="Liu X.H."/>
            <person name="Li Y.G."/>
            <person name="Kettle C.J."/>
            <person name="Jalonen R."/>
            <person name="Gaisberger H."/>
            <person name="Ma Y.Z."/>
            <person name="Qiu Y.X."/>
        </authorList>
    </citation>
    <scope>NUCLEOTIDE SEQUENCE [LARGE SCALE GENOMIC DNA]</scope>
    <source>
        <strain evidence="1">Hangzhou</strain>
    </source>
</reference>
<name>A0AAP0XAI7_LIQFO</name>
<accession>A0AAP0XAI7</accession>
<organism evidence="1 2">
    <name type="scientific">Liquidambar formosana</name>
    <name type="common">Formosan gum</name>
    <dbReference type="NCBI Taxonomy" id="63359"/>
    <lineage>
        <taxon>Eukaryota</taxon>
        <taxon>Viridiplantae</taxon>
        <taxon>Streptophyta</taxon>
        <taxon>Embryophyta</taxon>
        <taxon>Tracheophyta</taxon>
        <taxon>Spermatophyta</taxon>
        <taxon>Magnoliopsida</taxon>
        <taxon>eudicotyledons</taxon>
        <taxon>Gunneridae</taxon>
        <taxon>Pentapetalae</taxon>
        <taxon>Saxifragales</taxon>
        <taxon>Altingiaceae</taxon>
        <taxon>Liquidambar</taxon>
    </lineage>
</organism>
<dbReference type="Proteomes" id="UP001415857">
    <property type="component" value="Unassembled WGS sequence"/>
</dbReference>
<evidence type="ECO:0000313" key="2">
    <source>
        <dbReference type="Proteomes" id="UP001415857"/>
    </source>
</evidence>
<evidence type="ECO:0000313" key="1">
    <source>
        <dbReference type="EMBL" id="KAK9292135.1"/>
    </source>
</evidence>
<dbReference type="SUPFAM" id="SSF48403">
    <property type="entry name" value="Ankyrin repeat"/>
    <property type="match status" value="1"/>
</dbReference>
<dbReference type="AlphaFoldDB" id="A0AAP0XAI7"/>
<gene>
    <name evidence="1" type="ORF">L1049_020093</name>
</gene>
<comment type="caution">
    <text evidence="1">The sequence shown here is derived from an EMBL/GenBank/DDBJ whole genome shotgun (WGS) entry which is preliminary data.</text>
</comment>
<sequence length="89" mass="9695">MATSSSQTGVNIDNNNEPAKLLVAKNPHLPNTWNDTQLLPLHVAGLFGHKEMVLFLLTVTKDDVEPSPFAEEPGVRLLNIVIVAGFYGQ</sequence>
<dbReference type="InterPro" id="IPR036770">
    <property type="entry name" value="Ankyrin_rpt-contain_sf"/>
</dbReference>
<keyword evidence="2" id="KW-1185">Reference proteome</keyword>
<proteinExistence type="predicted"/>